<dbReference type="STRING" id="658196.A0A397T5S2"/>
<accession>A0A397T5S2</accession>
<protein>
    <submittedName>
        <fullName evidence="1">Uncharacterized protein</fullName>
    </submittedName>
</protein>
<organism evidence="1 2">
    <name type="scientific">Glomus cerebriforme</name>
    <dbReference type="NCBI Taxonomy" id="658196"/>
    <lineage>
        <taxon>Eukaryota</taxon>
        <taxon>Fungi</taxon>
        <taxon>Fungi incertae sedis</taxon>
        <taxon>Mucoromycota</taxon>
        <taxon>Glomeromycotina</taxon>
        <taxon>Glomeromycetes</taxon>
        <taxon>Glomerales</taxon>
        <taxon>Glomeraceae</taxon>
        <taxon>Glomus</taxon>
    </lineage>
</organism>
<comment type="caution">
    <text evidence="1">The sequence shown here is derived from an EMBL/GenBank/DDBJ whole genome shotgun (WGS) entry which is preliminary data.</text>
</comment>
<evidence type="ECO:0000313" key="2">
    <source>
        <dbReference type="Proteomes" id="UP000265703"/>
    </source>
</evidence>
<keyword evidence="2" id="KW-1185">Reference proteome</keyword>
<gene>
    <name evidence="1" type="ORF">C1645_819138</name>
</gene>
<evidence type="ECO:0000313" key="1">
    <source>
        <dbReference type="EMBL" id="RIA93618.1"/>
    </source>
</evidence>
<dbReference type="OrthoDB" id="2407568at2759"/>
<sequence>MGQPDEIYQRIDCTLIVKEETSKEKIEKEEISDNIANIVHTVAKDVINKSINISTLYPIFQELIRIQIKQNGIRYHPMFLHWTISVYSKSGHTAYNAMKTIMHLSSISALKSYINECKQKSGWQDKIAY</sequence>
<dbReference type="Proteomes" id="UP000265703">
    <property type="component" value="Unassembled WGS sequence"/>
</dbReference>
<dbReference type="AlphaFoldDB" id="A0A397T5S2"/>
<name>A0A397T5S2_9GLOM</name>
<reference evidence="1 2" key="1">
    <citation type="submission" date="2018-06" db="EMBL/GenBank/DDBJ databases">
        <title>Comparative genomics reveals the genomic features of Rhizophagus irregularis, R. cerebriforme, R. diaphanum and Gigaspora rosea, and their symbiotic lifestyle signature.</title>
        <authorList>
            <person name="Morin E."/>
            <person name="San Clemente H."/>
            <person name="Chen E.C.H."/>
            <person name="De La Providencia I."/>
            <person name="Hainaut M."/>
            <person name="Kuo A."/>
            <person name="Kohler A."/>
            <person name="Murat C."/>
            <person name="Tang N."/>
            <person name="Roy S."/>
            <person name="Loubradou J."/>
            <person name="Henrissat B."/>
            <person name="Grigoriev I.V."/>
            <person name="Corradi N."/>
            <person name="Roux C."/>
            <person name="Martin F.M."/>
        </authorList>
    </citation>
    <scope>NUCLEOTIDE SEQUENCE [LARGE SCALE GENOMIC DNA]</scope>
    <source>
        <strain evidence="1 2">DAOM 227022</strain>
    </source>
</reference>
<dbReference type="EMBL" id="QKYT01000100">
    <property type="protein sequence ID" value="RIA93618.1"/>
    <property type="molecule type" value="Genomic_DNA"/>
</dbReference>
<proteinExistence type="predicted"/>